<dbReference type="PANTHER" id="PTHR38166:SF1">
    <property type="entry name" value="C2H2-TYPE DOMAIN-CONTAINING PROTEIN"/>
    <property type="match status" value="1"/>
</dbReference>
<sequence>MASNVSRDLEGIGAQWPAYTAGSQKERPDLLQELADDLLEHQPRNLKRRNLKHTSYSCDAQGFTLIDPNQTYLAYEAATTADPADSRAYVSELCLDIHDKIRRKTSLAPLPELFGTLPRLIKTLAVKIGQESDSQVNRDIMYFLHKSHREICGLLEELFLHGDEPDIKASDQGPEHMSIQEKMALWATVEDTEVNKGELFEGVRDEDEPEDDITAKVELANYHKVIRSSSAYQWFLASLYREFGLQRKHTMTETISSKILRCLPPEKISKSRTPQTHCVTFELGFPFAPQQGIKLAEMIAVTGFPDEAQVTTVEEYVRYMWPCDGLRLLRALQMVVDSSRDADGMSSFGITLQDKTDIEVELTSGTVLVTVEGSACSIAECGDQLAWLVTALSRRSDEGAVPRIPCCVKMGTSLLDSFRYPSGIVALSLLLLAGPSLPSDPWPCEKYWARALTKTVPGTVLGFPTIRRPEACSGVEFSCHVLFRMFGHPSTDPSIPGVRLTSSGVTLQLVHQARDVFYWHECDSFTSPRSCSLHPGNHHLAGLTMEHVSHSQLSTGRHIICDCYEVPIGTNRDVNNALASASSTSSTSGCFESDALSVSSDSEKAGFVDKESRAFQVFKRVFSRLVLLCQQETGQEQQPNTGKETQQIQSGPDHASYTVGGTRSSNGRKRLLPRDNEDGDGSGKPPPKKGKGRQPGCQARSRFLACPFWKLDPEKHWECFLKKNDTIGHLKQHLSRRHTPKFYCPRCYTIFPDHANYDTHVLGASCTRAPTAKLQGISHMQRDELSRKSKGSIQEQWYALWTILFPEHDPPTSIYIESTQSEDFCRIREFCQRDGVTILRHELESSGFFLRPEVSEEALRVAVQRAMESMFDTYWLRRSSAQAGTHVPSSSGENRSSSAGRSPQPETAVGSSTDSGVDILPISRPSRNRPGGIAASSTVHSDGPGELRYTGDDWLRDGMGFPTDQPGLSGGFGGTQLHTRNGLDPSLAASDPAFSDMQFPFGHVGLQHGMNGLETEPDVGNSQEWAGHPTAGPSAIGSIQDGSQGRLNQTHGFFSEMGGPLEHLDYEYLLRDVVDGWRGDSIDEEERR</sequence>
<feature type="region of interest" description="Disordered" evidence="1">
    <location>
        <begin position="1025"/>
        <end position="1054"/>
    </location>
</feature>
<evidence type="ECO:0000256" key="1">
    <source>
        <dbReference type="SAM" id="MobiDB-lite"/>
    </source>
</evidence>
<evidence type="ECO:0008006" key="4">
    <source>
        <dbReference type="Google" id="ProtNLM"/>
    </source>
</evidence>
<feature type="compositionally biased region" description="Low complexity" evidence="1">
    <location>
        <begin position="889"/>
        <end position="902"/>
    </location>
</feature>
<dbReference type="Proteomes" id="UP000287124">
    <property type="component" value="Unassembled WGS sequence"/>
</dbReference>
<gene>
    <name evidence="2" type="ORF">BHE90_005254</name>
</gene>
<dbReference type="EMBL" id="MIKF01000059">
    <property type="protein sequence ID" value="RTE80294.1"/>
    <property type="molecule type" value="Genomic_DNA"/>
</dbReference>
<protein>
    <recommendedName>
        <fullName evidence="4">C2H2-type domain-containing protein</fullName>
    </recommendedName>
</protein>
<proteinExistence type="predicted"/>
<keyword evidence="3" id="KW-1185">Reference proteome</keyword>
<organism evidence="2 3">
    <name type="scientific">Fusarium euwallaceae</name>
    <dbReference type="NCBI Taxonomy" id="1147111"/>
    <lineage>
        <taxon>Eukaryota</taxon>
        <taxon>Fungi</taxon>
        <taxon>Dikarya</taxon>
        <taxon>Ascomycota</taxon>
        <taxon>Pezizomycotina</taxon>
        <taxon>Sordariomycetes</taxon>
        <taxon>Hypocreomycetidae</taxon>
        <taxon>Hypocreales</taxon>
        <taxon>Nectriaceae</taxon>
        <taxon>Fusarium</taxon>
        <taxon>Fusarium solani species complex</taxon>
    </lineage>
</organism>
<feature type="compositionally biased region" description="Polar residues" evidence="1">
    <location>
        <begin position="633"/>
        <end position="650"/>
    </location>
</feature>
<dbReference type="PANTHER" id="PTHR38166">
    <property type="entry name" value="C2H2-TYPE DOMAIN-CONTAINING PROTEIN-RELATED"/>
    <property type="match status" value="1"/>
</dbReference>
<feature type="compositionally biased region" description="Polar residues" evidence="1">
    <location>
        <begin position="1040"/>
        <end position="1052"/>
    </location>
</feature>
<accession>A0A430LX63</accession>
<name>A0A430LX63_9HYPO</name>
<feature type="region of interest" description="Disordered" evidence="1">
    <location>
        <begin position="633"/>
        <end position="697"/>
    </location>
</feature>
<reference evidence="2 3" key="1">
    <citation type="submission" date="2017-06" db="EMBL/GenBank/DDBJ databases">
        <title>Comparative genomic analysis of Ambrosia Fusariam Clade fungi.</title>
        <authorList>
            <person name="Stajich J.E."/>
            <person name="Carrillo J."/>
            <person name="Kijimoto T."/>
            <person name="Eskalen A."/>
            <person name="O'Donnell K."/>
            <person name="Kasson M."/>
        </authorList>
    </citation>
    <scope>NUCLEOTIDE SEQUENCE [LARGE SCALE GENOMIC DNA]</scope>
    <source>
        <strain evidence="2 3">UCR1854</strain>
    </source>
</reference>
<feature type="region of interest" description="Disordered" evidence="1">
    <location>
        <begin position="882"/>
        <end position="962"/>
    </location>
</feature>
<evidence type="ECO:0000313" key="2">
    <source>
        <dbReference type="EMBL" id="RTE80294.1"/>
    </source>
</evidence>
<dbReference type="AlphaFoldDB" id="A0A430LX63"/>
<feature type="compositionally biased region" description="Basic and acidic residues" evidence="1">
    <location>
        <begin position="943"/>
        <end position="956"/>
    </location>
</feature>
<evidence type="ECO:0000313" key="3">
    <source>
        <dbReference type="Proteomes" id="UP000287124"/>
    </source>
</evidence>
<comment type="caution">
    <text evidence="2">The sequence shown here is derived from an EMBL/GenBank/DDBJ whole genome shotgun (WGS) entry which is preliminary data.</text>
</comment>